<keyword evidence="4 8" id="KW-0560">Oxidoreductase</keyword>
<dbReference type="GO" id="GO:0005506">
    <property type="term" value="F:iron ion binding"/>
    <property type="evidence" value="ECO:0007669"/>
    <property type="project" value="InterPro"/>
</dbReference>
<evidence type="ECO:0000256" key="7">
    <source>
        <dbReference type="PIRSR" id="PIRSR602403-1"/>
    </source>
</evidence>
<dbReference type="Gene3D" id="1.10.630.10">
    <property type="entry name" value="Cytochrome P450"/>
    <property type="match status" value="1"/>
</dbReference>
<dbReference type="InterPro" id="IPR002403">
    <property type="entry name" value="Cyt_P450_E_grp-IV"/>
</dbReference>
<keyword evidence="5 7" id="KW-0408">Iron</keyword>
<gene>
    <name evidence="9" type="ORF">CY0110_14540</name>
</gene>
<evidence type="ECO:0000256" key="3">
    <source>
        <dbReference type="ARBA" id="ARBA00022723"/>
    </source>
</evidence>
<dbReference type="GO" id="GO:0020037">
    <property type="term" value="F:heme binding"/>
    <property type="evidence" value="ECO:0007669"/>
    <property type="project" value="InterPro"/>
</dbReference>
<evidence type="ECO:0000313" key="10">
    <source>
        <dbReference type="Proteomes" id="UP000003781"/>
    </source>
</evidence>
<evidence type="ECO:0000256" key="2">
    <source>
        <dbReference type="ARBA" id="ARBA00022617"/>
    </source>
</evidence>
<dbReference type="Pfam" id="PF00067">
    <property type="entry name" value="p450"/>
    <property type="match status" value="1"/>
</dbReference>
<keyword evidence="10" id="KW-1185">Reference proteome</keyword>
<dbReference type="PANTHER" id="PTHR24286">
    <property type="entry name" value="CYTOCHROME P450 26"/>
    <property type="match status" value="1"/>
</dbReference>
<organism evidence="9 10">
    <name type="scientific">Crocosphaera chwakensis CCY0110</name>
    <dbReference type="NCBI Taxonomy" id="391612"/>
    <lineage>
        <taxon>Bacteria</taxon>
        <taxon>Bacillati</taxon>
        <taxon>Cyanobacteriota</taxon>
        <taxon>Cyanophyceae</taxon>
        <taxon>Oscillatoriophycideae</taxon>
        <taxon>Chroococcales</taxon>
        <taxon>Aphanothecaceae</taxon>
        <taxon>Crocosphaera</taxon>
        <taxon>Crocosphaera chwakensis</taxon>
    </lineage>
</organism>
<dbReference type="PANTHER" id="PTHR24286:SF384">
    <property type="entry name" value="P450, PUTATIVE (EUROFUNG)-RELATED"/>
    <property type="match status" value="1"/>
</dbReference>
<dbReference type="Proteomes" id="UP000003781">
    <property type="component" value="Unassembled WGS sequence"/>
</dbReference>
<dbReference type="GO" id="GO:0016705">
    <property type="term" value="F:oxidoreductase activity, acting on paired donors, with incorporation or reduction of molecular oxygen"/>
    <property type="evidence" value="ECO:0007669"/>
    <property type="project" value="InterPro"/>
</dbReference>
<keyword evidence="2 7" id="KW-0349">Heme</keyword>
<accession>A3IZ13</accession>
<feature type="binding site" description="axial binding residue" evidence="7">
    <location>
        <position position="305"/>
    </location>
    <ligand>
        <name>heme</name>
        <dbReference type="ChEBI" id="CHEBI:30413"/>
    </ligand>
    <ligandPart>
        <name>Fe</name>
        <dbReference type="ChEBI" id="CHEBI:18248"/>
    </ligandPart>
</feature>
<dbReference type="SUPFAM" id="SSF48264">
    <property type="entry name" value="Cytochrome P450"/>
    <property type="match status" value="1"/>
</dbReference>
<evidence type="ECO:0000256" key="5">
    <source>
        <dbReference type="ARBA" id="ARBA00023004"/>
    </source>
</evidence>
<dbReference type="PRINTS" id="PR00465">
    <property type="entry name" value="EP450IV"/>
</dbReference>
<dbReference type="InterPro" id="IPR001128">
    <property type="entry name" value="Cyt_P450"/>
</dbReference>
<keyword evidence="6 8" id="KW-0503">Monooxygenase</keyword>
<evidence type="ECO:0000256" key="6">
    <source>
        <dbReference type="ARBA" id="ARBA00023033"/>
    </source>
</evidence>
<proteinExistence type="inferred from homology"/>
<dbReference type="EMBL" id="AAXW01000092">
    <property type="protein sequence ID" value="EAZ88280.1"/>
    <property type="molecule type" value="Genomic_DNA"/>
</dbReference>
<comment type="similarity">
    <text evidence="1 8">Belongs to the cytochrome P450 family.</text>
</comment>
<sequence length="357" mass="41779">MLFGNSSISVQVGEIHKQRRQILYEVFKPRMLDSYFNTMVKITEKYLDYWMKQENIVWYPEIENYTFDLAFKFLIGLDKASESSFKPLYEQWQKGIFSLNTIKLPWTKFGKAWKARNLLKKELKEIIIKRQKEQEANDSDALDILIKAKDEDGKQLLVDEISDHLLNILFAGYGTLTSTLASFCRLMAQEGEILGKIREEQQRFPKQLTIMQLKEMPYLDLVLKELLRTNTPVGTGFRQTINNCEINGYHIPKNWFIFYQISNTHKDTDIYQDPDVFDPDRFGLDRAEGEKPFSYLPFGGGIRECLGKDFARLEMKIFSSLLVRKCQWDLLPNQNLEIEFTPVAKPKDGLKVKISSY</sequence>
<keyword evidence="3 7" id="KW-0479">Metal-binding</keyword>
<reference evidence="9 10" key="1">
    <citation type="submission" date="2007-03" db="EMBL/GenBank/DDBJ databases">
        <authorList>
            <person name="Stal L."/>
            <person name="Ferriera S."/>
            <person name="Johnson J."/>
            <person name="Kravitz S."/>
            <person name="Beeson K."/>
            <person name="Sutton G."/>
            <person name="Rogers Y.-H."/>
            <person name="Friedman R."/>
            <person name="Frazier M."/>
            <person name="Venter J.C."/>
        </authorList>
    </citation>
    <scope>NUCLEOTIDE SEQUENCE [LARGE SCALE GENOMIC DNA]</scope>
    <source>
        <strain evidence="9 10">CCY0110</strain>
    </source>
</reference>
<protein>
    <submittedName>
        <fullName evidence="9">Cytochrome P450</fullName>
    </submittedName>
</protein>
<name>A3IZ13_9CHRO</name>
<evidence type="ECO:0000313" key="9">
    <source>
        <dbReference type="EMBL" id="EAZ88280.1"/>
    </source>
</evidence>
<comment type="cofactor">
    <cofactor evidence="7">
        <name>heme</name>
        <dbReference type="ChEBI" id="CHEBI:30413"/>
    </cofactor>
</comment>
<dbReference type="eggNOG" id="COG2124">
    <property type="taxonomic scope" value="Bacteria"/>
</dbReference>
<comment type="caution">
    <text evidence="9">The sequence shown here is derived from an EMBL/GenBank/DDBJ whole genome shotgun (WGS) entry which is preliminary data.</text>
</comment>
<evidence type="ECO:0000256" key="8">
    <source>
        <dbReference type="RuleBase" id="RU000461"/>
    </source>
</evidence>
<dbReference type="PRINTS" id="PR00385">
    <property type="entry name" value="P450"/>
</dbReference>
<dbReference type="AlphaFoldDB" id="A3IZ13"/>
<evidence type="ECO:0000256" key="4">
    <source>
        <dbReference type="ARBA" id="ARBA00023002"/>
    </source>
</evidence>
<dbReference type="GO" id="GO:0016125">
    <property type="term" value="P:sterol metabolic process"/>
    <property type="evidence" value="ECO:0007669"/>
    <property type="project" value="TreeGrafter"/>
</dbReference>
<dbReference type="InterPro" id="IPR017972">
    <property type="entry name" value="Cyt_P450_CS"/>
</dbReference>
<dbReference type="PROSITE" id="PS00086">
    <property type="entry name" value="CYTOCHROME_P450"/>
    <property type="match status" value="1"/>
</dbReference>
<dbReference type="InterPro" id="IPR036396">
    <property type="entry name" value="Cyt_P450_sf"/>
</dbReference>
<evidence type="ECO:0000256" key="1">
    <source>
        <dbReference type="ARBA" id="ARBA00010617"/>
    </source>
</evidence>
<dbReference type="GO" id="GO:0004497">
    <property type="term" value="F:monooxygenase activity"/>
    <property type="evidence" value="ECO:0007669"/>
    <property type="project" value="UniProtKB-KW"/>
</dbReference>